<accession>A0A8S1C2N0</accession>
<organism evidence="4 5">
    <name type="scientific">Cloeon dipterum</name>
    <dbReference type="NCBI Taxonomy" id="197152"/>
    <lineage>
        <taxon>Eukaryota</taxon>
        <taxon>Metazoa</taxon>
        <taxon>Ecdysozoa</taxon>
        <taxon>Arthropoda</taxon>
        <taxon>Hexapoda</taxon>
        <taxon>Insecta</taxon>
        <taxon>Pterygota</taxon>
        <taxon>Palaeoptera</taxon>
        <taxon>Ephemeroptera</taxon>
        <taxon>Pisciforma</taxon>
        <taxon>Baetidae</taxon>
        <taxon>Cloeon</taxon>
    </lineage>
</organism>
<dbReference type="SMART" id="SM00248">
    <property type="entry name" value="ANK"/>
    <property type="match status" value="3"/>
</dbReference>
<evidence type="ECO:0000313" key="5">
    <source>
        <dbReference type="Proteomes" id="UP000494165"/>
    </source>
</evidence>
<dbReference type="InterPro" id="IPR036770">
    <property type="entry name" value="Ankyrin_rpt-contain_sf"/>
</dbReference>
<reference evidence="4 5" key="1">
    <citation type="submission" date="2020-04" db="EMBL/GenBank/DDBJ databases">
        <authorList>
            <person name="Alioto T."/>
            <person name="Alioto T."/>
            <person name="Gomez Garrido J."/>
        </authorList>
    </citation>
    <scope>NUCLEOTIDE SEQUENCE [LARGE SCALE GENOMIC DNA]</scope>
</reference>
<dbReference type="PROSITE" id="PS50088">
    <property type="entry name" value="ANK_REPEAT"/>
    <property type="match status" value="2"/>
</dbReference>
<dbReference type="InterPro" id="IPR002110">
    <property type="entry name" value="Ankyrin_rpt"/>
</dbReference>
<evidence type="ECO:0000256" key="1">
    <source>
        <dbReference type="ARBA" id="ARBA00022737"/>
    </source>
</evidence>
<evidence type="ECO:0000313" key="4">
    <source>
        <dbReference type="EMBL" id="CAB3363332.1"/>
    </source>
</evidence>
<comment type="caution">
    <text evidence="4">The sequence shown here is derived from an EMBL/GenBank/DDBJ whole genome shotgun (WGS) entry which is preliminary data.</text>
</comment>
<dbReference type="Pfam" id="PF12796">
    <property type="entry name" value="Ank_2"/>
    <property type="match status" value="1"/>
</dbReference>
<dbReference type="AlphaFoldDB" id="A0A8S1C2N0"/>
<dbReference type="PANTHER" id="PTHR24201">
    <property type="entry name" value="ANK_REP_REGION DOMAIN-CONTAINING PROTEIN"/>
    <property type="match status" value="1"/>
</dbReference>
<keyword evidence="2 3" id="KW-0040">ANK repeat</keyword>
<evidence type="ECO:0008006" key="6">
    <source>
        <dbReference type="Google" id="ProtNLM"/>
    </source>
</evidence>
<sequence>MRWMVCCFPSAVATAGAEGIVRSRSEGRSDAISVHSVQSRKMLLAIQVNSEAMQDNYVSLHTIRCQGSVDDVQTMEEKLRQDPEALHRICMPMLTTPLHHAASAGHDLCVRFMLRQGASTNIEDRTGCTPLEAAVSRTRVDCVGELLAHGADPNFNLDAFGSWCFGRHIPFGVPDYLLISPCSFAVAYGHPEILRLLLLHGAVTDLSQLPNCQNNDQLVKKHLLPHLAIMHMGRNGLEATKRCLEILRQFGADFSAIDQNGKSPQELAHILKSSRNVEEYEALIENFLDKCTSPLSLLELARLNIPRCLVSYIIRMKCDTLCLCCINEN</sequence>
<gene>
    <name evidence="4" type="ORF">CLODIP_2_CD02258</name>
</gene>
<keyword evidence="1" id="KW-0677">Repeat</keyword>
<evidence type="ECO:0000256" key="2">
    <source>
        <dbReference type="ARBA" id="ARBA00023043"/>
    </source>
</evidence>
<dbReference type="SUPFAM" id="SSF48403">
    <property type="entry name" value="Ankyrin repeat"/>
    <property type="match status" value="1"/>
</dbReference>
<evidence type="ECO:0000256" key="3">
    <source>
        <dbReference type="PROSITE-ProRule" id="PRU00023"/>
    </source>
</evidence>
<keyword evidence="5" id="KW-1185">Reference proteome</keyword>
<dbReference type="OrthoDB" id="10254927at2759"/>
<name>A0A8S1C2N0_9INSE</name>
<dbReference type="EMBL" id="CADEPI010000012">
    <property type="protein sequence ID" value="CAB3363332.1"/>
    <property type="molecule type" value="Genomic_DNA"/>
</dbReference>
<proteinExistence type="predicted"/>
<feature type="repeat" description="ANK" evidence="3">
    <location>
        <begin position="126"/>
        <end position="158"/>
    </location>
</feature>
<protein>
    <recommendedName>
        <fullName evidence="6">SOCS box domain-containing protein</fullName>
    </recommendedName>
</protein>
<dbReference type="InterPro" id="IPR050776">
    <property type="entry name" value="Ank_Repeat/CDKN_Inhibitor"/>
</dbReference>
<dbReference type="PROSITE" id="PS50297">
    <property type="entry name" value="ANK_REP_REGION"/>
    <property type="match status" value="2"/>
</dbReference>
<dbReference type="PANTHER" id="PTHR24201:SF15">
    <property type="entry name" value="ANKYRIN REPEAT DOMAIN-CONTAINING PROTEIN 66"/>
    <property type="match status" value="1"/>
</dbReference>
<dbReference type="Gene3D" id="1.25.40.20">
    <property type="entry name" value="Ankyrin repeat-containing domain"/>
    <property type="match status" value="1"/>
</dbReference>
<feature type="repeat" description="ANK" evidence="3">
    <location>
        <begin position="93"/>
        <end position="125"/>
    </location>
</feature>
<dbReference type="Proteomes" id="UP000494165">
    <property type="component" value="Unassembled WGS sequence"/>
</dbReference>